<reference evidence="2 3" key="1">
    <citation type="submission" date="2023-12" db="EMBL/GenBank/DDBJ databases">
        <title>A high-quality genome assembly for Dillenia turbinata (Dilleniales).</title>
        <authorList>
            <person name="Chanderbali A."/>
        </authorList>
    </citation>
    <scope>NUCLEOTIDE SEQUENCE [LARGE SCALE GENOMIC DNA]</scope>
    <source>
        <strain evidence="2">LSX21</strain>
        <tissue evidence="2">Leaf</tissue>
    </source>
</reference>
<comment type="caution">
    <text evidence="2">The sequence shown here is derived from an EMBL/GenBank/DDBJ whole genome shotgun (WGS) entry which is preliminary data.</text>
</comment>
<dbReference type="PANTHER" id="PTHR33237">
    <property type="entry name" value="F2P16.13 PROTEIN-RELATED"/>
    <property type="match status" value="1"/>
</dbReference>
<gene>
    <name evidence="2" type="ORF">RJ641_034258</name>
</gene>
<accession>A0AAN8VFK6</accession>
<dbReference type="AlphaFoldDB" id="A0AAN8VFK6"/>
<sequence length="183" mass="21114">MEALWNLEDEWKISTPVAFLLFAVTASALVVLGRAAFLKKWSAQRRRDANKEPKETKMKMRTSQTQDTVCGWQSINRLLIGTAWWREAKKWSERKSGNWSDKPSPLIAITKANYDNEIEWQSHSSDSPVWQRPILMGEKCELPRFSGLILYDERGQPLHNSDKQAIQQEQGATVVRTTLRDLL</sequence>
<dbReference type="Proteomes" id="UP001370490">
    <property type="component" value="Unassembled WGS sequence"/>
</dbReference>
<evidence type="ECO:0000256" key="1">
    <source>
        <dbReference type="SAM" id="Phobius"/>
    </source>
</evidence>
<keyword evidence="3" id="KW-1185">Reference proteome</keyword>
<feature type="transmembrane region" description="Helical" evidence="1">
    <location>
        <begin position="17"/>
        <end position="37"/>
    </location>
</feature>
<keyword evidence="1" id="KW-1133">Transmembrane helix</keyword>
<keyword evidence="1" id="KW-0812">Transmembrane</keyword>
<dbReference type="PANTHER" id="PTHR33237:SF21">
    <property type="entry name" value="TRANSMEMBRANE PROTEIN"/>
    <property type="match status" value="1"/>
</dbReference>
<dbReference type="EMBL" id="JBAMMX010000008">
    <property type="protein sequence ID" value="KAK6934103.1"/>
    <property type="molecule type" value="Genomic_DNA"/>
</dbReference>
<evidence type="ECO:0000313" key="2">
    <source>
        <dbReference type="EMBL" id="KAK6934103.1"/>
    </source>
</evidence>
<keyword evidence="1" id="KW-0472">Membrane</keyword>
<organism evidence="2 3">
    <name type="scientific">Dillenia turbinata</name>
    <dbReference type="NCBI Taxonomy" id="194707"/>
    <lineage>
        <taxon>Eukaryota</taxon>
        <taxon>Viridiplantae</taxon>
        <taxon>Streptophyta</taxon>
        <taxon>Embryophyta</taxon>
        <taxon>Tracheophyta</taxon>
        <taxon>Spermatophyta</taxon>
        <taxon>Magnoliopsida</taxon>
        <taxon>eudicotyledons</taxon>
        <taxon>Gunneridae</taxon>
        <taxon>Pentapetalae</taxon>
        <taxon>Dilleniales</taxon>
        <taxon>Dilleniaceae</taxon>
        <taxon>Dillenia</taxon>
    </lineage>
</organism>
<name>A0AAN8VFK6_9MAGN</name>
<protein>
    <submittedName>
        <fullName evidence="2">Uncharacterized protein</fullName>
    </submittedName>
</protein>
<evidence type="ECO:0000313" key="3">
    <source>
        <dbReference type="Proteomes" id="UP001370490"/>
    </source>
</evidence>
<proteinExistence type="predicted"/>